<accession>A0ACB9FX02</accession>
<gene>
    <name evidence="1" type="ORF">L1987_45414</name>
</gene>
<keyword evidence="2" id="KW-1185">Reference proteome</keyword>
<proteinExistence type="predicted"/>
<dbReference type="Proteomes" id="UP001056120">
    <property type="component" value="Linkage Group LG15"/>
</dbReference>
<comment type="caution">
    <text evidence="1">The sequence shown here is derived from an EMBL/GenBank/DDBJ whole genome shotgun (WGS) entry which is preliminary data.</text>
</comment>
<name>A0ACB9FX02_9ASTR</name>
<dbReference type="EMBL" id="CM042032">
    <property type="protein sequence ID" value="KAI3775665.1"/>
    <property type="molecule type" value="Genomic_DNA"/>
</dbReference>
<protein>
    <submittedName>
        <fullName evidence="1">Uncharacterized protein</fullName>
    </submittedName>
</protein>
<reference evidence="1 2" key="2">
    <citation type="journal article" date="2022" name="Mol. Ecol. Resour.">
        <title>The genomes of chicory, endive, great burdock and yacon provide insights into Asteraceae paleo-polyploidization history and plant inulin production.</title>
        <authorList>
            <person name="Fan W."/>
            <person name="Wang S."/>
            <person name="Wang H."/>
            <person name="Wang A."/>
            <person name="Jiang F."/>
            <person name="Liu H."/>
            <person name="Zhao H."/>
            <person name="Xu D."/>
            <person name="Zhang Y."/>
        </authorList>
    </citation>
    <scope>NUCLEOTIDE SEQUENCE [LARGE SCALE GENOMIC DNA]</scope>
    <source>
        <strain evidence="2">cv. Yunnan</strain>
        <tissue evidence="1">Leaves</tissue>
    </source>
</reference>
<reference evidence="2" key="1">
    <citation type="journal article" date="2022" name="Mol. Ecol. Resour.">
        <title>The genomes of chicory, endive, great burdock and yacon provide insights into Asteraceae palaeo-polyploidization history and plant inulin production.</title>
        <authorList>
            <person name="Fan W."/>
            <person name="Wang S."/>
            <person name="Wang H."/>
            <person name="Wang A."/>
            <person name="Jiang F."/>
            <person name="Liu H."/>
            <person name="Zhao H."/>
            <person name="Xu D."/>
            <person name="Zhang Y."/>
        </authorList>
    </citation>
    <scope>NUCLEOTIDE SEQUENCE [LARGE SCALE GENOMIC DNA]</scope>
    <source>
        <strain evidence="2">cv. Yunnan</strain>
    </source>
</reference>
<sequence length="144" mass="15302">MQFVAPSSNIAFKSITATPSHTVSHRLAQINNIQCVASRFDASATNAINPPLSSTANNFASGGIGKSRADWQSSCAILASKVESEQQNADKSTAADKITVVNGHSTSMADVRAQNALAEVQEFTSFLRVLGSYPMDMTPWPPSQ</sequence>
<organism evidence="1 2">
    <name type="scientific">Smallanthus sonchifolius</name>
    <dbReference type="NCBI Taxonomy" id="185202"/>
    <lineage>
        <taxon>Eukaryota</taxon>
        <taxon>Viridiplantae</taxon>
        <taxon>Streptophyta</taxon>
        <taxon>Embryophyta</taxon>
        <taxon>Tracheophyta</taxon>
        <taxon>Spermatophyta</taxon>
        <taxon>Magnoliopsida</taxon>
        <taxon>eudicotyledons</taxon>
        <taxon>Gunneridae</taxon>
        <taxon>Pentapetalae</taxon>
        <taxon>asterids</taxon>
        <taxon>campanulids</taxon>
        <taxon>Asterales</taxon>
        <taxon>Asteraceae</taxon>
        <taxon>Asteroideae</taxon>
        <taxon>Heliantheae alliance</taxon>
        <taxon>Millerieae</taxon>
        <taxon>Smallanthus</taxon>
    </lineage>
</organism>
<evidence type="ECO:0000313" key="2">
    <source>
        <dbReference type="Proteomes" id="UP001056120"/>
    </source>
</evidence>
<evidence type="ECO:0000313" key="1">
    <source>
        <dbReference type="EMBL" id="KAI3775665.1"/>
    </source>
</evidence>